<dbReference type="GO" id="GO:0005868">
    <property type="term" value="C:cytoplasmic dynein complex"/>
    <property type="evidence" value="ECO:0007669"/>
    <property type="project" value="TreeGrafter"/>
</dbReference>
<evidence type="ECO:0008006" key="4">
    <source>
        <dbReference type="Google" id="ProtNLM"/>
    </source>
</evidence>
<organism evidence="2 3">
    <name type="scientific">Polypedilum vanderplanki</name>
    <name type="common">Sleeping chironomid midge</name>
    <dbReference type="NCBI Taxonomy" id="319348"/>
    <lineage>
        <taxon>Eukaryota</taxon>
        <taxon>Metazoa</taxon>
        <taxon>Ecdysozoa</taxon>
        <taxon>Arthropoda</taxon>
        <taxon>Hexapoda</taxon>
        <taxon>Insecta</taxon>
        <taxon>Pterygota</taxon>
        <taxon>Neoptera</taxon>
        <taxon>Endopterygota</taxon>
        <taxon>Diptera</taxon>
        <taxon>Nematocera</taxon>
        <taxon>Chironomoidea</taxon>
        <taxon>Chironomidae</taxon>
        <taxon>Chironominae</taxon>
        <taxon>Polypedilum</taxon>
        <taxon>Polypedilum</taxon>
    </lineage>
</organism>
<comment type="similarity">
    <text evidence="1">Belongs to the dynein light chain Tctex-type family.</text>
</comment>
<comment type="caution">
    <text evidence="2">The sequence shown here is derived from an EMBL/GenBank/DDBJ whole genome shotgun (WGS) entry which is preliminary data.</text>
</comment>
<name>A0A9J6BUN7_POLVA</name>
<dbReference type="EMBL" id="JADBJN010000003">
    <property type="protein sequence ID" value="KAG5673432.1"/>
    <property type="molecule type" value="Genomic_DNA"/>
</dbReference>
<dbReference type="OrthoDB" id="10059120at2759"/>
<dbReference type="InterPro" id="IPR005334">
    <property type="entry name" value="Tctex-1-like"/>
</dbReference>
<sequence length="107" mass="12576">MQSELEKKTIDKIVKEKIEKSLAEEKTFRSDKVKRWCDGISRDCLRDFGKFQKPYKFIVTCIINQRCGNALFQDVSTFMDPVKDLVTIVHWKNDFLHCIVTVYALIV</sequence>
<evidence type="ECO:0000313" key="3">
    <source>
        <dbReference type="Proteomes" id="UP001107558"/>
    </source>
</evidence>
<dbReference type="Gene3D" id="3.30.1140.40">
    <property type="entry name" value="Tctex-1"/>
    <property type="match status" value="1"/>
</dbReference>
<dbReference type="GO" id="GO:0007018">
    <property type="term" value="P:microtubule-based movement"/>
    <property type="evidence" value="ECO:0007669"/>
    <property type="project" value="TreeGrafter"/>
</dbReference>
<dbReference type="Pfam" id="PF03645">
    <property type="entry name" value="Tctex-1"/>
    <property type="match status" value="1"/>
</dbReference>
<dbReference type="AlphaFoldDB" id="A0A9J6BUN7"/>
<dbReference type="Proteomes" id="UP001107558">
    <property type="component" value="Chromosome 3"/>
</dbReference>
<evidence type="ECO:0000313" key="2">
    <source>
        <dbReference type="EMBL" id="KAG5673432.1"/>
    </source>
</evidence>
<protein>
    <recommendedName>
        <fullName evidence="4">Dynein light chain</fullName>
    </recommendedName>
</protein>
<proteinExistence type="inferred from homology"/>
<accession>A0A9J6BUN7</accession>
<evidence type="ECO:0000256" key="1">
    <source>
        <dbReference type="ARBA" id="ARBA00005361"/>
    </source>
</evidence>
<reference evidence="2" key="1">
    <citation type="submission" date="2021-03" db="EMBL/GenBank/DDBJ databases">
        <title>Chromosome level genome of the anhydrobiotic midge Polypedilum vanderplanki.</title>
        <authorList>
            <person name="Yoshida Y."/>
            <person name="Kikawada T."/>
            <person name="Gusev O."/>
        </authorList>
    </citation>
    <scope>NUCLEOTIDE SEQUENCE</scope>
    <source>
        <strain evidence="2">NIAS01</strain>
        <tissue evidence="2">Whole body or cell culture</tissue>
    </source>
</reference>
<dbReference type="GO" id="GO:0005737">
    <property type="term" value="C:cytoplasm"/>
    <property type="evidence" value="ECO:0007669"/>
    <property type="project" value="TreeGrafter"/>
</dbReference>
<dbReference type="PANTHER" id="PTHR21255:SF4">
    <property type="entry name" value="DYNEIN LIGHT CHAIN TCTEX-TYPE"/>
    <property type="match status" value="1"/>
</dbReference>
<dbReference type="PANTHER" id="PTHR21255">
    <property type="entry name" value="T-COMPLEX-ASSOCIATED-TESTIS-EXPRESSED 1/ DYNEIN LIGHT CHAIN"/>
    <property type="match status" value="1"/>
</dbReference>
<dbReference type="GO" id="GO:0045505">
    <property type="term" value="F:dynein intermediate chain binding"/>
    <property type="evidence" value="ECO:0007669"/>
    <property type="project" value="TreeGrafter"/>
</dbReference>
<keyword evidence="3" id="KW-1185">Reference proteome</keyword>
<dbReference type="CDD" id="cd21455">
    <property type="entry name" value="DLC-like_DYNLT1_DYNLT3"/>
    <property type="match status" value="1"/>
</dbReference>
<gene>
    <name evidence="2" type="ORF">PVAND_003480</name>
</gene>
<dbReference type="InterPro" id="IPR038586">
    <property type="entry name" value="Tctex-1-like_sf"/>
</dbReference>